<name>A0A9C7LLM9_9VIRU</name>
<feature type="region of interest" description="Disordered" evidence="1">
    <location>
        <begin position="468"/>
        <end position="488"/>
    </location>
</feature>
<keyword evidence="2" id="KW-0808">Transferase</keyword>
<sequence>MPGIVIKRHIVHAIIDSVAPHAGTEVRLTERGISDIKSAMRIRRAEAAAFRGHWPIESEAALAEARAVTSSKTASGNTYVYAGALKMINLTLSRAVVKSLEPEDKALKMEMTSLIMHAKLGGETMKEFAESVPVGYGKALGRHLALRELASRLMGSMGAAGESRGAVQGMAYRLKDNDELNKEVLRRLDPNCTDHDKLNSSSEVIRVPDLDLRINLVRVSDLIVLTISDGKGKLILPLTRVHFERLVETLRSYANTSLAIFLHYGMTSESEGAAATSALDEFVQQMFKLGLRDSLLPGEAGKAACDLIKARMSQTSELPYNNAALLKGTYTDRRRDAAEDLMNIILDAKLDYDTSLAVAFSWKLALQPDSVIQDDFESLREGLSAANPIDQSAPEALLCTMRRSVLISALRENRQPIVEPVDGHEVPAEIESALRAQRPTERHYRLITAGSMKHVRVRIPDLYPGVHDTSHLKMKDKSSTVPGSKETKKITSMKQLTEQVNAIEDAALLKSADENGAKFIRYLSESKGVDGVAHAIHLTANDIISSMDESLQSAFAEAEHKFRSITASIRKTDAHYGQDTFIPALEEWARENPDLVINTSIEPKLGEVHKRSVRIFYMFEKGMKLFLSQFERLARIMDYSIRGAEIVKGDRAREKHMNILSSAHRAELVGKLAYGVLFDLSEFSKKFNHLLIDAGGSLLGELAGYEGYSHISDVFKAALLCVAARSSYGRFMGAAGAFEGFLNFLWTGMHATIMDIALRECGRAGDLAAYSDDGLLMFLVQSTLNSPVDEIREEIRTIIGSLQSTYEKFGLKFHLGKTLVSRTLTEFLGQVMFKGRRVPTFTKECVKLGRRELDRAIYPLHQEVIDLSAQQSALVKAGCSPTVATLLGALEMAHGPFRRLWKLSLRESRPRGGFSQRDLALYSSLLYFVLPPSWGGARIPSLLEQLTTTDSNQIEECLQDIKEISLIREEVGRIRGGMLGAISRTNDYSSMFRAGATVNCPGHSYGPPQVTARVIKELGLDTSLAMSDPLSRGRSPGLHEALESMTMVDPTWVGMIGSCCVDDIERSRTMAPDKSSAVRKLLRKQQIRKIQRWDTKRVTKFLVWAQGVLATPDLLVETNADQLLAASYPALSLAPSLPSIRSIASLASQPNPSHYRVEIEPLVPNNHSGSYRLQNMSYTDELAPPLVTSDVGSAFFSSAPDLLSHCTRQIYSIVIAAAAAGADITILADAMSRRNRSPLVPIPIVTGLGDLRKISIANKKKLEHRVYWSMHVKAQCRMLRSGQLSAVMSSVAHPHYSLLVTVALAAVHIRESMRQSTLSRRTHWVNICPDMARKLTLHRMEPWPVGHPRHRPPAGPRQRIPRDQLPARLANSLRNEAERSLRGTTEELRLNLLAGRLSMVLNVRALTDVPDAAEPLKSALLWSLINRLGAATGTDEDVTGTVVAPVLPYSLEGIPSYLVDMALLYRVNSTAPKAQLSRYASGARGDPPVSTAVVDDVIAAADLLGLNRTVTREYLLSVESARSFLAIAAGEQLGIVYTSVEIHGESAASPLISPARSRAVGRALEALVSQLFTDRRYTPESDLAKLILMALSVICRGSVHRSQPYNPRVAIAWIEVVLRTLMALTQAVEDMSPRDAAALVDNLFNQSVAEVNPQWGEAIAFKQAKSFMRKLTEWEHVREVTFEAIVNHQGPHEAAVALQTAVFEQYVRPILAVVRTVSYNLVTHSANALGSIAPEARATKGGLEQVISQVADHCQVEDEHGIAHMSIDMLLGDGAAVEYRTEEGSLTPYRPVMLSSEADSALLPALLCFSYALPFMMASGITGVTAIMDYRLPNPLAGSGLLRNIISLHTIPESLARSSKEVIILRGMSEMEISYHLAVLDPPRLANAVLVVELPPASTKWSLGLLSLLTANHSSTVTLGISSDLQGLSVYLCTMIDRIPRELLNPAVTRGDEVLALGDLCGENIRPETADVAEFLVSSMASVPMMQAGLPVTCYLTGNGITSPVYAAEELLDRSVLSFVESAPCSRTAVLTATYPTDTSARIIRAVRYRESQSDSVPSLIASASYALTLLRDNQDAQAIAEVVVESFRELHSDDGRIKLLELIVDMLNDLPRLPPAGYPVAAQMAEANLIEVHLPRFRASARVKRYANQARNNYARVEDYLRNGNPLVELFRREGADVDRLTDAIENMVIDDDLLEDDEYAGKVSLTRREDPLENTGAGVAFTVRRALQLPPMPPNRFNNIARGRDPVREVRDEVREEPYHDRGPPPPAPDLPAQEQLRLGDELVDFFGYGEGGGEAGELDPAGEVVLQQAEAANPVDDYFRGLAMDELVGHLAEAGATEEVITRVQTALQGNDLRDMPWGAEEALAWAFHLLDAYEAAIAEQGAVGVRNVFF</sequence>
<keyword evidence="2" id="KW-0696">RNA-directed RNA polymerase</keyword>
<evidence type="ECO:0000313" key="2">
    <source>
        <dbReference type="EMBL" id="CAI5383912.1"/>
    </source>
</evidence>
<reference evidence="2" key="1">
    <citation type="submission" date="2022-11" db="EMBL/GenBank/DDBJ databases">
        <authorList>
            <person name="Mifsud CO J."/>
            <person name="Holmes C E."/>
            <person name="Gallagher V R."/>
            <person name="Geoghegan L J."/>
        </authorList>
    </citation>
    <scope>NUCLEOTIDE SEQUENCE</scope>
</reference>
<keyword evidence="2" id="KW-0548">Nucleotidyltransferase</keyword>
<protein>
    <submittedName>
        <fullName evidence="2">RNA-dependent RNA polymerase</fullName>
    </submittedName>
</protein>
<evidence type="ECO:0000256" key="1">
    <source>
        <dbReference type="SAM" id="MobiDB-lite"/>
    </source>
</evidence>
<proteinExistence type="predicted"/>
<dbReference type="EMBL" id="OX380416">
    <property type="protein sequence ID" value="CAI5383912.1"/>
    <property type="molecule type" value="Genomic_RNA"/>
</dbReference>
<dbReference type="GO" id="GO:0003968">
    <property type="term" value="F:RNA-directed RNA polymerase activity"/>
    <property type="evidence" value="ECO:0007669"/>
    <property type="project" value="UniProtKB-KW"/>
</dbReference>
<feature type="region of interest" description="Disordered" evidence="1">
    <location>
        <begin position="2254"/>
        <end position="2274"/>
    </location>
</feature>
<organism evidence="2">
    <name type="scientific">Meadow spikemoss associated yue-like virus</name>
    <dbReference type="NCBI Taxonomy" id="2933178"/>
    <lineage>
        <taxon>Viruses</taxon>
        <taxon>Riboviria</taxon>
        <taxon>Orthornavirae</taxon>
        <taxon>Negarnaviricota</taxon>
        <taxon>Haploviricotina</taxon>
        <taxon>Yunchangviricetes</taxon>
        <taxon>Goujianvirales</taxon>
        <taxon>Yueviridae</taxon>
    </lineage>
</organism>
<accession>A0A9C7LLM9</accession>
<gene>
    <name evidence="2" type="primary">RNA-dependent RNA polymerase</name>
</gene>
<feature type="compositionally biased region" description="Basic and acidic residues" evidence="1">
    <location>
        <begin position="2254"/>
        <end position="2265"/>
    </location>
</feature>
<feature type="compositionally biased region" description="Basic and acidic residues" evidence="1">
    <location>
        <begin position="468"/>
        <end position="478"/>
    </location>
</feature>